<proteinExistence type="predicted"/>
<name>A0A834VZG6_9FABA</name>
<reference evidence="1" key="1">
    <citation type="submission" date="2020-09" db="EMBL/GenBank/DDBJ databases">
        <title>Genome-Enabled Discovery of Anthraquinone Biosynthesis in Senna tora.</title>
        <authorList>
            <person name="Kang S.-H."/>
            <person name="Pandey R.P."/>
            <person name="Lee C.-M."/>
            <person name="Sim J.-S."/>
            <person name="Jeong J.-T."/>
            <person name="Choi B.-S."/>
            <person name="Jung M."/>
            <person name="Ginzburg D."/>
            <person name="Zhao K."/>
            <person name="Won S.Y."/>
            <person name="Oh T.-J."/>
            <person name="Yu Y."/>
            <person name="Kim N.-H."/>
            <person name="Lee O.R."/>
            <person name="Lee T.-H."/>
            <person name="Bashyal P."/>
            <person name="Kim T.-S."/>
            <person name="Lee W.-H."/>
            <person name="Kawkins C."/>
            <person name="Kim C.-K."/>
            <person name="Kim J.S."/>
            <person name="Ahn B.O."/>
            <person name="Rhee S.Y."/>
            <person name="Sohng J.K."/>
        </authorList>
    </citation>
    <scope>NUCLEOTIDE SEQUENCE</scope>
    <source>
        <tissue evidence="1">Leaf</tissue>
    </source>
</reference>
<sequence>MPLLAWRFLLGPSGIVRIDALIWRMPLWAERDCTNRRAHLGECRYGPSGIVPIDALILENASMGGAGLYKSTRSSWRMPLWAERDCSNRRAHLENASMGGAGLFESMRSFGECLYGRSGIVRIDALIWKMPLWAERDCSNRRAYLENASMGGAGLFESTRSFGECLYGRSGIVQIDALIWGIIFLCNMLLARDKQRNLLLLLMDEMPLRSDFLANGSFFNLRPFFEGLPIFMRKDLPIDEGILRPSLLGNFSSLSSAEGSFTLPLGGGIFLPSLWRDRSFWSTFCLVILQLAPLEGSIVRSPS</sequence>
<organism evidence="1 2">
    <name type="scientific">Senna tora</name>
    <dbReference type="NCBI Taxonomy" id="362788"/>
    <lineage>
        <taxon>Eukaryota</taxon>
        <taxon>Viridiplantae</taxon>
        <taxon>Streptophyta</taxon>
        <taxon>Embryophyta</taxon>
        <taxon>Tracheophyta</taxon>
        <taxon>Spermatophyta</taxon>
        <taxon>Magnoliopsida</taxon>
        <taxon>eudicotyledons</taxon>
        <taxon>Gunneridae</taxon>
        <taxon>Pentapetalae</taxon>
        <taxon>rosids</taxon>
        <taxon>fabids</taxon>
        <taxon>Fabales</taxon>
        <taxon>Fabaceae</taxon>
        <taxon>Caesalpinioideae</taxon>
        <taxon>Cassia clade</taxon>
        <taxon>Senna</taxon>
    </lineage>
</organism>
<comment type="caution">
    <text evidence="1">The sequence shown here is derived from an EMBL/GenBank/DDBJ whole genome shotgun (WGS) entry which is preliminary data.</text>
</comment>
<gene>
    <name evidence="1" type="ORF">G2W53_041811</name>
</gene>
<protein>
    <submittedName>
        <fullName evidence="1">Uncharacterized protein</fullName>
    </submittedName>
</protein>
<dbReference type="AlphaFoldDB" id="A0A834VZG6"/>
<evidence type="ECO:0000313" key="1">
    <source>
        <dbReference type="EMBL" id="KAF7802700.1"/>
    </source>
</evidence>
<accession>A0A834VZG6</accession>
<evidence type="ECO:0000313" key="2">
    <source>
        <dbReference type="Proteomes" id="UP000634136"/>
    </source>
</evidence>
<dbReference type="Proteomes" id="UP000634136">
    <property type="component" value="Unassembled WGS sequence"/>
</dbReference>
<keyword evidence="2" id="KW-1185">Reference proteome</keyword>
<dbReference type="EMBL" id="JAAIUW010000013">
    <property type="protein sequence ID" value="KAF7802700.1"/>
    <property type="molecule type" value="Genomic_DNA"/>
</dbReference>